<gene>
    <name evidence="1" type="ORF">NDU88_002552</name>
</gene>
<keyword evidence="2" id="KW-1185">Reference proteome</keyword>
<sequence>MMTPWVGRAVGIQAWQATGVRFPRTGSPSVAARDNRRPALRSPLVPDWDTRIYDLLDSSALPYTLSSPLRLLLDTLASQLRLLLDTLSFLLRLLVDTLSSPLRLLLDTLSSLLRLHLDTLSSPLRLLLDMLSSLLRLLLDTLSSLLRLLLDTLSSPLPRSLPTFENPRPGFLNNRLPAMTSRLLLYWQVGRGLPGPQGQRQHQQ</sequence>
<protein>
    <submittedName>
        <fullName evidence="1">Uncharacterized protein</fullName>
    </submittedName>
</protein>
<dbReference type="EMBL" id="JANPWB010000011">
    <property type="protein sequence ID" value="KAJ1124090.1"/>
    <property type="molecule type" value="Genomic_DNA"/>
</dbReference>
<proteinExistence type="predicted"/>
<name>A0AAV7PAC0_PLEWA</name>
<dbReference type="AlphaFoldDB" id="A0AAV7PAC0"/>
<accession>A0AAV7PAC0</accession>
<organism evidence="1 2">
    <name type="scientific">Pleurodeles waltl</name>
    <name type="common">Iberian ribbed newt</name>
    <dbReference type="NCBI Taxonomy" id="8319"/>
    <lineage>
        <taxon>Eukaryota</taxon>
        <taxon>Metazoa</taxon>
        <taxon>Chordata</taxon>
        <taxon>Craniata</taxon>
        <taxon>Vertebrata</taxon>
        <taxon>Euteleostomi</taxon>
        <taxon>Amphibia</taxon>
        <taxon>Batrachia</taxon>
        <taxon>Caudata</taxon>
        <taxon>Salamandroidea</taxon>
        <taxon>Salamandridae</taxon>
        <taxon>Pleurodelinae</taxon>
        <taxon>Pleurodeles</taxon>
    </lineage>
</organism>
<dbReference type="Proteomes" id="UP001066276">
    <property type="component" value="Chromosome 7"/>
</dbReference>
<comment type="caution">
    <text evidence="1">The sequence shown here is derived from an EMBL/GenBank/DDBJ whole genome shotgun (WGS) entry which is preliminary data.</text>
</comment>
<reference evidence="1" key="1">
    <citation type="journal article" date="2022" name="bioRxiv">
        <title>Sequencing and chromosome-scale assembly of the giantPleurodeles waltlgenome.</title>
        <authorList>
            <person name="Brown T."/>
            <person name="Elewa A."/>
            <person name="Iarovenko S."/>
            <person name="Subramanian E."/>
            <person name="Araus A.J."/>
            <person name="Petzold A."/>
            <person name="Susuki M."/>
            <person name="Suzuki K.-i.T."/>
            <person name="Hayashi T."/>
            <person name="Toyoda A."/>
            <person name="Oliveira C."/>
            <person name="Osipova E."/>
            <person name="Leigh N.D."/>
            <person name="Simon A."/>
            <person name="Yun M.H."/>
        </authorList>
    </citation>
    <scope>NUCLEOTIDE SEQUENCE</scope>
    <source>
        <strain evidence="1">20211129_DDA</strain>
        <tissue evidence="1">Liver</tissue>
    </source>
</reference>
<evidence type="ECO:0000313" key="1">
    <source>
        <dbReference type="EMBL" id="KAJ1124090.1"/>
    </source>
</evidence>
<evidence type="ECO:0000313" key="2">
    <source>
        <dbReference type="Proteomes" id="UP001066276"/>
    </source>
</evidence>